<gene>
    <name evidence="1" type="ORF">ACFOJ9_29565</name>
</gene>
<dbReference type="Proteomes" id="UP001595648">
    <property type="component" value="Unassembled WGS sequence"/>
</dbReference>
<proteinExistence type="predicted"/>
<dbReference type="EMBL" id="JBHRVD010000001">
    <property type="protein sequence ID" value="MFC3325880.1"/>
    <property type="molecule type" value="Genomic_DNA"/>
</dbReference>
<evidence type="ECO:0000313" key="2">
    <source>
        <dbReference type="Proteomes" id="UP001595648"/>
    </source>
</evidence>
<sequence>MTRFWPLMMIALISLAAVLFGTLSSYADSCGAIRSQLLSGRSGGASPELAQLRRQLAAIQTIERQRQCTAKSSLGGLFNACADLARSRSDVQRRIAAGGNSGRDTSGLQARFVALGCAPSAKQRPARAAPSTQSAGATPGGNAMLFCVRLSDGYFFPAPKSQFAASGDLKETADQCRYICDDPGVDLYTLSDASLETDQMIALDTRKPYTELPAAFRYRDDANFKACDGKRYYQRVAELRARSVTPADMSNAIIPLPTAKPDLATPDLGTVAAVPVPDAEAPGAAQHQSIEAGNRLVRVVGPAFFPAD</sequence>
<keyword evidence="2" id="KW-1185">Reference proteome</keyword>
<evidence type="ECO:0000313" key="1">
    <source>
        <dbReference type="EMBL" id="MFC3325880.1"/>
    </source>
</evidence>
<dbReference type="RefSeq" id="WP_378984201.1">
    <property type="nucleotide sequence ID" value="NZ_JBHRVD010000001.1"/>
</dbReference>
<reference evidence="2" key="1">
    <citation type="journal article" date="2019" name="Int. J. Syst. Evol. Microbiol.">
        <title>The Global Catalogue of Microorganisms (GCM) 10K type strain sequencing project: providing services to taxonomists for standard genome sequencing and annotation.</title>
        <authorList>
            <consortium name="The Broad Institute Genomics Platform"/>
            <consortium name="The Broad Institute Genome Sequencing Center for Infectious Disease"/>
            <person name="Wu L."/>
            <person name="Ma J."/>
        </authorList>
    </citation>
    <scope>NUCLEOTIDE SEQUENCE [LARGE SCALE GENOMIC DNA]</scope>
    <source>
        <strain evidence="2">ICMP 19515</strain>
    </source>
</reference>
<protein>
    <submittedName>
        <fullName evidence="1">DUF2865 domain-containing protein</fullName>
    </submittedName>
</protein>
<dbReference type="InterPro" id="IPR021293">
    <property type="entry name" value="DUF2865"/>
</dbReference>
<comment type="caution">
    <text evidence="1">The sequence shown here is derived from an EMBL/GenBank/DDBJ whole genome shotgun (WGS) entry which is preliminary data.</text>
</comment>
<name>A0ABV7MW34_9HYPH</name>
<accession>A0ABV7MW34</accession>
<organism evidence="1 2">
    <name type="scientific">Mesorhizobium cantuariense</name>
    <dbReference type="NCBI Taxonomy" id="1300275"/>
    <lineage>
        <taxon>Bacteria</taxon>
        <taxon>Pseudomonadati</taxon>
        <taxon>Pseudomonadota</taxon>
        <taxon>Alphaproteobacteria</taxon>
        <taxon>Hyphomicrobiales</taxon>
        <taxon>Phyllobacteriaceae</taxon>
        <taxon>Mesorhizobium</taxon>
    </lineage>
</organism>
<dbReference type="Pfam" id="PF11064">
    <property type="entry name" value="DUF2865"/>
    <property type="match status" value="1"/>
</dbReference>